<evidence type="ECO:0000256" key="7">
    <source>
        <dbReference type="ARBA" id="ARBA00034754"/>
    </source>
</evidence>
<comment type="similarity">
    <text evidence="7">Belongs to the DNA polymerase HolA subunit family.</text>
</comment>
<evidence type="ECO:0000256" key="2">
    <source>
        <dbReference type="ARBA" id="ARBA00017703"/>
    </source>
</evidence>
<evidence type="ECO:0000256" key="4">
    <source>
        <dbReference type="ARBA" id="ARBA00022695"/>
    </source>
</evidence>
<evidence type="ECO:0000256" key="9">
    <source>
        <dbReference type="NCBIfam" id="TIGR01128"/>
    </source>
</evidence>
<evidence type="ECO:0000313" key="11">
    <source>
        <dbReference type="EMBL" id="CAA6802468.1"/>
    </source>
</evidence>
<evidence type="ECO:0000256" key="5">
    <source>
        <dbReference type="ARBA" id="ARBA00022705"/>
    </source>
</evidence>
<feature type="domain" description="DNA polymerase III delta N-terminal" evidence="10">
    <location>
        <begin position="20"/>
        <end position="137"/>
    </location>
</feature>
<protein>
    <recommendedName>
        <fullName evidence="2 9">DNA polymerase III subunit delta</fullName>
        <ecNumber evidence="1 9">2.7.7.7</ecNumber>
    </recommendedName>
</protein>
<keyword evidence="4 11" id="KW-0548">Nucleotidyltransferase</keyword>
<dbReference type="InterPro" id="IPR010372">
    <property type="entry name" value="DNA_pol3_delta_N"/>
</dbReference>
<dbReference type="AlphaFoldDB" id="A0A6S6SI45"/>
<dbReference type="GO" id="GO:0003677">
    <property type="term" value="F:DNA binding"/>
    <property type="evidence" value="ECO:0007669"/>
    <property type="project" value="InterPro"/>
</dbReference>
<name>A0A6S6SI45_9GAMM</name>
<reference evidence="11" key="1">
    <citation type="submission" date="2020-01" db="EMBL/GenBank/DDBJ databases">
        <authorList>
            <person name="Meier V. D."/>
            <person name="Meier V D."/>
        </authorList>
    </citation>
    <scope>NUCLEOTIDE SEQUENCE</scope>
    <source>
        <strain evidence="11">HLG_WM_MAG_07</strain>
    </source>
</reference>
<proteinExistence type="inferred from homology"/>
<dbReference type="EMBL" id="CACVAY010000012">
    <property type="protein sequence ID" value="CAA6802468.1"/>
    <property type="molecule type" value="Genomic_DNA"/>
</dbReference>
<dbReference type="NCBIfam" id="TIGR01128">
    <property type="entry name" value="holA"/>
    <property type="match status" value="1"/>
</dbReference>
<dbReference type="Gene3D" id="1.20.272.10">
    <property type="match status" value="1"/>
</dbReference>
<evidence type="ECO:0000256" key="6">
    <source>
        <dbReference type="ARBA" id="ARBA00022932"/>
    </source>
</evidence>
<comment type="catalytic activity">
    <reaction evidence="8">
        <text>DNA(n) + a 2'-deoxyribonucleoside 5'-triphosphate = DNA(n+1) + diphosphate</text>
        <dbReference type="Rhea" id="RHEA:22508"/>
        <dbReference type="Rhea" id="RHEA-COMP:17339"/>
        <dbReference type="Rhea" id="RHEA-COMP:17340"/>
        <dbReference type="ChEBI" id="CHEBI:33019"/>
        <dbReference type="ChEBI" id="CHEBI:61560"/>
        <dbReference type="ChEBI" id="CHEBI:173112"/>
        <dbReference type="EC" id="2.7.7.7"/>
    </reaction>
</comment>
<dbReference type="CDD" id="cd18138">
    <property type="entry name" value="HLD_clamp_pol_III_delta"/>
    <property type="match status" value="1"/>
</dbReference>
<evidence type="ECO:0000256" key="1">
    <source>
        <dbReference type="ARBA" id="ARBA00012417"/>
    </source>
</evidence>
<dbReference type="Pfam" id="PF06144">
    <property type="entry name" value="DNA_pol3_delta"/>
    <property type="match status" value="1"/>
</dbReference>
<dbReference type="PANTHER" id="PTHR34388:SF1">
    <property type="entry name" value="DNA POLYMERASE III SUBUNIT DELTA"/>
    <property type="match status" value="1"/>
</dbReference>
<keyword evidence="6" id="KW-0239">DNA-directed DNA polymerase</keyword>
<dbReference type="SUPFAM" id="SSF52540">
    <property type="entry name" value="P-loop containing nucleoside triphosphate hydrolases"/>
    <property type="match status" value="1"/>
</dbReference>
<evidence type="ECO:0000256" key="8">
    <source>
        <dbReference type="ARBA" id="ARBA00049244"/>
    </source>
</evidence>
<organism evidence="11">
    <name type="scientific">uncultured Thiotrichaceae bacterium</name>
    <dbReference type="NCBI Taxonomy" id="298394"/>
    <lineage>
        <taxon>Bacteria</taxon>
        <taxon>Pseudomonadati</taxon>
        <taxon>Pseudomonadota</taxon>
        <taxon>Gammaproteobacteria</taxon>
        <taxon>Thiotrichales</taxon>
        <taxon>Thiotrichaceae</taxon>
        <taxon>environmental samples</taxon>
    </lineage>
</organism>
<keyword evidence="3 11" id="KW-0808">Transferase</keyword>
<keyword evidence="5" id="KW-0235">DNA replication</keyword>
<evidence type="ECO:0000259" key="10">
    <source>
        <dbReference type="Pfam" id="PF06144"/>
    </source>
</evidence>
<dbReference type="GO" id="GO:0009360">
    <property type="term" value="C:DNA polymerase III complex"/>
    <property type="evidence" value="ECO:0007669"/>
    <property type="project" value="UniProtKB-UniRule"/>
</dbReference>
<dbReference type="Gene3D" id="1.10.8.60">
    <property type="match status" value="1"/>
</dbReference>
<sequence length="338" mass="38385">MNIRLNDLAKHLQGDIQSVYFLVGDEPFQMMQAKDLILAKMQAHGFVERDVYQLDGSSDWSELTVAAQELSLFAQQKVIDVRMTSTTPGRKGSAAIREYLKHLPEDKVLILQMPRLDKKSKNAAWVKALEKQASMIQIWDLSAAQTLSWASQQLRHVGLRPSEAAVQLLTERVEGNLLAAHQEIQKLVLLFGDNAEITEEHVMQSVVDSSRFSVFDLSDAVLLGDLKRINHILLILREEGVAFQLVLWSLSKLSRQLYEICQKMLQGIPANQAIGYVMPQKKGMYQNAGRRLMNKDWQHLLAYNYTIDRDSKGHAEVRIGDQSVLWNQAEEFAFALAR</sequence>
<dbReference type="GO" id="GO:0006261">
    <property type="term" value="P:DNA-templated DNA replication"/>
    <property type="evidence" value="ECO:0007669"/>
    <property type="project" value="TreeGrafter"/>
</dbReference>
<dbReference type="GO" id="GO:0003887">
    <property type="term" value="F:DNA-directed DNA polymerase activity"/>
    <property type="evidence" value="ECO:0007669"/>
    <property type="project" value="UniProtKB-UniRule"/>
</dbReference>
<dbReference type="Gene3D" id="3.40.50.300">
    <property type="entry name" value="P-loop containing nucleotide triphosphate hydrolases"/>
    <property type="match status" value="1"/>
</dbReference>
<evidence type="ECO:0000256" key="3">
    <source>
        <dbReference type="ARBA" id="ARBA00022679"/>
    </source>
</evidence>
<dbReference type="InterPro" id="IPR027417">
    <property type="entry name" value="P-loop_NTPase"/>
</dbReference>
<dbReference type="InterPro" id="IPR005790">
    <property type="entry name" value="DNA_polIII_delta"/>
</dbReference>
<dbReference type="EC" id="2.7.7.7" evidence="1 9"/>
<dbReference type="SUPFAM" id="SSF48019">
    <property type="entry name" value="post-AAA+ oligomerization domain-like"/>
    <property type="match status" value="1"/>
</dbReference>
<accession>A0A6S6SI45</accession>
<dbReference type="PANTHER" id="PTHR34388">
    <property type="entry name" value="DNA POLYMERASE III SUBUNIT DELTA"/>
    <property type="match status" value="1"/>
</dbReference>
<dbReference type="InterPro" id="IPR008921">
    <property type="entry name" value="DNA_pol3_clamp-load_cplx_C"/>
</dbReference>
<gene>
    <name evidence="11" type="ORF">HELGO_WM10923</name>
</gene>